<dbReference type="EMBL" id="JTCM02000020">
    <property type="protein sequence ID" value="NEU73198.1"/>
    <property type="molecule type" value="Genomic_DNA"/>
</dbReference>
<comment type="caution">
    <text evidence="2">The sequence shown here is derived from an EMBL/GenBank/DDBJ whole genome shotgun (WGS) entry which is preliminary data.</text>
</comment>
<dbReference type="SUPFAM" id="SSF52980">
    <property type="entry name" value="Restriction endonuclease-like"/>
    <property type="match status" value="1"/>
</dbReference>
<dbReference type="CDD" id="cd06260">
    <property type="entry name" value="DUF820-like"/>
    <property type="match status" value="1"/>
</dbReference>
<protein>
    <submittedName>
        <fullName evidence="2">Uma2 family endonuclease</fullName>
    </submittedName>
</protein>
<dbReference type="RefSeq" id="WP_039743161.1">
    <property type="nucleotide sequence ID" value="NZ_JTCM02000020.1"/>
</dbReference>
<proteinExistence type="predicted"/>
<dbReference type="Pfam" id="PF05685">
    <property type="entry name" value="Uma2"/>
    <property type="match status" value="1"/>
</dbReference>
<keyword evidence="2" id="KW-0255">Endonuclease</keyword>
<dbReference type="Gene3D" id="3.90.1570.10">
    <property type="entry name" value="tt1808, chain A"/>
    <property type="match status" value="1"/>
</dbReference>
<keyword evidence="2" id="KW-0540">Nuclease</keyword>
<reference evidence="2 3" key="1">
    <citation type="journal article" date="2015" name="Genome Announc.">
        <title>Draft Genome Sequence of Cyanobacterium Hassallia byssoidea Strain VB512170, Isolated from Monuments in India.</title>
        <authorList>
            <person name="Singh D."/>
            <person name="Chandrababunaidu M.M."/>
            <person name="Panda A."/>
            <person name="Sen D."/>
            <person name="Bhattacharyya S."/>
            <person name="Adhikary S.P."/>
            <person name="Tripathy S."/>
        </authorList>
    </citation>
    <scope>NUCLEOTIDE SEQUENCE [LARGE SCALE GENOMIC DNA]</scope>
    <source>
        <strain evidence="2 3">VB512170</strain>
    </source>
</reference>
<gene>
    <name evidence="2" type="ORF">PI95_011650</name>
</gene>
<keyword evidence="3" id="KW-1185">Reference proteome</keyword>
<dbReference type="InterPro" id="IPR012296">
    <property type="entry name" value="Nuclease_put_TT1808"/>
</dbReference>
<dbReference type="PANTHER" id="PTHR35400:SF1">
    <property type="entry name" value="SLR1083 PROTEIN"/>
    <property type="match status" value="1"/>
</dbReference>
<accession>A0A846H8B5</accession>
<sequence>MSELQTKLPTDIWVTATWDEYIQAIENPAYEKAKGYYHNGQMRIEMAPLGNDHASDHTVIIFAVNLFASIKGIALNGKDNCTYRKTGLKEAQPDVSYYIGENADVIPYGTSIISLDIYPAPTLVIEVANTSLADDKGEKRLLYEDLGVAEYWILDVQNVQIIAFAIENNGSRRITQSLVLPGLEISLLNDALRRTRQMNQSQVGTWLLTEFQK</sequence>
<feature type="domain" description="Putative restriction endonuclease" evidence="1">
    <location>
        <begin position="18"/>
        <end position="192"/>
    </location>
</feature>
<dbReference type="GO" id="GO:0004519">
    <property type="term" value="F:endonuclease activity"/>
    <property type="evidence" value="ECO:0007669"/>
    <property type="project" value="UniProtKB-KW"/>
</dbReference>
<dbReference type="AlphaFoldDB" id="A0A846H8B5"/>
<organism evidence="2 3">
    <name type="scientific">Hassallia byssoidea VB512170</name>
    <dbReference type="NCBI Taxonomy" id="1304833"/>
    <lineage>
        <taxon>Bacteria</taxon>
        <taxon>Bacillati</taxon>
        <taxon>Cyanobacteriota</taxon>
        <taxon>Cyanophyceae</taxon>
        <taxon>Nostocales</taxon>
        <taxon>Tolypothrichaceae</taxon>
        <taxon>Hassallia</taxon>
    </lineage>
</organism>
<evidence type="ECO:0000313" key="3">
    <source>
        <dbReference type="Proteomes" id="UP000031549"/>
    </source>
</evidence>
<evidence type="ECO:0000259" key="1">
    <source>
        <dbReference type="Pfam" id="PF05685"/>
    </source>
</evidence>
<evidence type="ECO:0000313" key="2">
    <source>
        <dbReference type="EMBL" id="NEU73198.1"/>
    </source>
</evidence>
<dbReference type="InterPro" id="IPR008538">
    <property type="entry name" value="Uma2"/>
</dbReference>
<name>A0A846H8B5_9CYAN</name>
<keyword evidence="2" id="KW-0378">Hydrolase</keyword>
<dbReference type="PANTHER" id="PTHR35400">
    <property type="entry name" value="SLR1083 PROTEIN"/>
    <property type="match status" value="1"/>
</dbReference>
<dbReference type="InterPro" id="IPR011335">
    <property type="entry name" value="Restrct_endonuc-II-like"/>
</dbReference>
<dbReference type="Proteomes" id="UP000031549">
    <property type="component" value="Unassembled WGS sequence"/>
</dbReference>